<evidence type="ECO:0000313" key="2">
    <source>
        <dbReference type="Proteomes" id="UP001231649"/>
    </source>
</evidence>
<keyword evidence="2" id="KW-1185">Reference proteome</keyword>
<protein>
    <submittedName>
        <fullName evidence="1">Uncharacterized protein</fullName>
    </submittedName>
</protein>
<name>A0ACC2Q9N8_9NEOP</name>
<dbReference type="Proteomes" id="UP001231649">
    <property type="component" value="Chromosome 22"/>
</dbReference>
<dbReference type="EMBL" id="CM056798">
    <property type="protein sequence ID" value="KAJ8711691.1"/>
    <property type="molecule type" value="Genomic_DNA"/>
</dbReference>
<sequence length="448" mass="50101">MHLIIASVLIFASFQSLDCSNGTSNSRVSYFDIDLLRYVAEGKAGNVMVSPVSIKSTLAMLLEGAGGATAIEIQTALRLPPNKDDYRQQLSGLVRDLQVNTPSVLIQNANGLFASKKVQLNKEYEKMAKGLYFSEVNTVDFNDPRTTAQNINGWVNQNTKGLIPSIIDEASITPQTELVVTNALYFKGIWEYEFKPKLTHADCFYRDGVCTNVAMMKLEANLNYAHVENLRAHALELPYQGKRYSMILLVPQDRDAGVALIRDLPYIGLPEISKLLEPSDVILTMPKFTVEYSDDIVPALKNMRISSLFSTTANLSGIFENPRTPSHISNIIHKVYMQVDEKGTVAAAASAGEIIPLINDFVTLKIDRPFLFFIWDNEKKVVLFEGKIEEPTRFNDMKNGFNNNNNGNQNQGHENVNPQPSQSQTHGRWTPGPYPQAIPTHQHFFNRS</sequence>
<organism evidence="1 2">
    <name type="scientific">Mythimna loreyi</name>
    <dbReference type="NCBI Taxonomy" id="667449"/>
    <lineage>
        <taxon>Eukaryota</taxon>
        <taxon>Metazoa</taxon>
        <taxon>Ecdysozoa</taxon>
        <taxon>Arthropoda</taxon>
        <taxon>Hexapoda</taxon>
        <taxon>Insecta</taxon>
        <taxon>Pterygota</taxon>
        <taxon>Neoptera</taxon>
        <taxon>Endopterygota</taxon>
        <taxon>Lepidoptera</taxon>
        <taxon>Glossata</taxon>
        <taxon>Ditrysia</taxon>
        <taxon>Noctuoidea</taxon>
        <taxon>Noctuidae</taxon>
        <taxon>Noctuinae</taxon>
        <taxon>Hadenini</taxon>
        <taxon>Mythimna</taxon>
    </lineage>
</organism>
<gene>
    <name evidence="1" type="ORF">PYW08_008645</name>
</gene>
<evidence type="ECO:0000313" key="1">
    <source>
        <dbReference type="EMBL" id="KAJ8711691.1"/>
    </source>
</evidence>
<comment type="caution">
    <text evidence="1">The sequence shown here is derived from an EMBL/GenBank/DDBJ whole genome shotgun (WGS) entry which is preliminary data.</text>
</comment>
<reference evidence="1" key="1">
    <citation type="submission" date="2023-03" db="EMBL/GenBank/DDBJ databases">
        <title>Chromosome-level genomes of two armyworms, Mythimna separata and Mythimna loreyi, provide insights into the biosynthesis and reception of sex pheromones.</title>
        <authorList>
            <person name="Zhao H."/>
        </authorList>
    </citation>
    <scope>NUCLEOTIDE SEQUENCE</scope>
    <source>
        <strain evidence="1">BeijingLab</strain>
    </source>
</reference>
<proteinExistence type="predicted"/>
<accession>A0ACC2Q9N8</accession>